<reference evidence="2" key="1">
    <citation type="journal article" date="2017" name="Gigascience">
        <title>The first near-complete assembly of the hexaploid bread wheat genome, Triticum aestivum.</title>
        <authorList>
            <person name="Zimin A.V."/>
            <person name="Puiu D."/>
            <person name="Hall R."/>
            <person name="Kingan S."/>
            <person name="Clavijo B.J."/>
            <person name="Salzberg S.L."/>
        </authorList>
    </citation>
    <scope>NUCLEOTIDE SEQUENCE</scope>
    <source>
        <tissue evidence="2">Leaf</tissue>
    </source>
</reference>
<accession>A0A9R1LC02</accession>
<dbReference type="OrthoDB" id="412286at2759"/>
<feature type="compositionally biased region" description="Low complexity" evidence="1">
    <location>
        <begin position="1"/>
        <end position="11"/>
    </location>
</feature>
<evidence type="ECO:0000256" key="1">
    <source>
        <dbReference type="SAM" id="MobiDB-lite"/>
    </source>
</evidence>
<sequence>DDLDSVSSSNSDEGDEDKHLLEAPSTDLQPVEVPLKLAKDLL</sequence>
<name>A0A9R1LC02_WHEAT</name>
<evidence type="ECO:0000313" key="2">
    <source>
        <dbReference type="EMBL" id="KAF7085240.1"/>
    </source>
</evidence>
<feature type="non-terminal residue" evidence="2">
    <location>
        <position position="1"/>
    </location>
</feature>
<comment type="caution">
    <text evidence="2">The sequence shown here is derived from an EMBL/GenBank/DDBJ whole genome shotgun (WGS) entry which is preliminary data.</text>
</comment>
<proteinExistence type="predicted"/>
<feature type="region of interest" description="Disordered" evidence="1">
    <location>
        <begin position="1"/>
        <end position="42"/>
    </location>
</feature>
<dbReference type="Proteomes" id="UP000815260">
    <property type="component" value="Chromosome 6B"/>
</dbReference>
<dbReference type="EMBL" id="CM022227">
    <property type="protein sequence ID" value="KAF7085240.1"/>
    <property type="molecule type" value="Genomic_DNA"/>
</dbReference>
<organism evidence="2">
    <name type="scientific">Triticum aestivum</name>
    <name type="common">Wheat</name>
    <dbReference type="NCBI Taxonomy" id="4565"/>
    <lineage>
        <taxon>Eukaryota</taxon>
        <taxon>Viridiplantae</taxon>
        <taxon>Streptophyta</taxon>
        <taxon>Embryophyta</taxon>
        <taxon>Tracheophyta</taxon>
        <taxon>Spermatophyta</taxon>
        <taxon>Magnoliopsida</taxon>
        <taxon>Liliopsida</taxon>
        <taxon>Poales</taxon>
        <taxon>Poaceae</taxon>
        <taxon>BOP clade</taxon>
        <taxon>Pooideae</taxon>
        <taxon>Triticodae</taxon>
        <taxon>Triticeae</taxon>
        <taxon>Triticinae</taxon>
        <taxon>Triticum</taxon>
    </lineage>
</organism>
<protein>
    <submittedName>
        <fullName evidence="2">Uncharacterized protein</fullName>
    </submittedName>
</protein>
<reference evidence="2" key="2">
    <citation type="submission" date="2020-03" db="EMBL/GenBank/DDBJ databases">
        <title>The second near-complete assembly of the hexaploid bread wheat (Triticum aestivum) genome.</title>
        <authorList>
            <person name="Zimin A.V."/>
            <person name="Puiu D."/>
            <person name="Shumante A."/>
            <person name="Alonge M."/>
            <person name="Salzberg S.L."/>
        </authorList>
    </citation>
    <scope>NUCLEOTIDE SEQUENCE</scope>
    <source>
        <tissue evidence="2">Leaf</tissue>
    </source>
</reference>
<gene>
    <name evidence="2" type="ORF">CFC21_088700</name>
</gene>
<dbReference type="AlphaFoldDB" id="A0A9R1LC02"/>